<name>A0A4S3M2T0_9FLAO</name>
<proteinExistence type="predicted"/>
<dbReference type="EMBL" id="SSMC01000001">
    <property type="protein sequence ID" value="THD69180.1"/>
    <property type="molecule type" value="Genomic_DNA"/>
</dbReference>
<dbReference type="PROSITE" id="PS51257">
    <property type="entry name" value="PROKAR_LIPOPROTEIN"/>
    <property type="match status" value="1"/>
</dbReference>
<dbReference type="RefSeq" id="WP_136334670.1">
    <property type="nucleotide sequence ID" value="NZ_QXMP01000001.1"/>
</dbReference>
<evidence type="ECO:0000313" key="2">
    <source>
        <dbReference type="Proteomes" id="UP000305939"/>
    </source>
</evidence>
<gene>
    <name evidence="1" type="ORF">E7Z59_02290</name>
</gene>
<comment type="caution">
    <text evidence="1">The sequence shown here is derived from an EMBL/GenBank/DDBJ whole genome shotgun (WGS) entry which is preliminary data.</text>
</comment>
<evidence type="ECO:0000313" key="1">
    <source>
        <dbReference type="EMBL" id="THD69180.1"/>
    </source>
</evidence>
<dbReference type="AlphaFoldDB" id="A0A4S3M2T0"/>
<dbReference type="OrthoDB" id="1423478at2"/>
<accession>A0A4S3M2T0</accession>
<organism evidence="1 2">
    <name type="scientific">Robertkochia marina</name>
    <dbReference type="NCBI Taxonomy" id="1227945"/>
    <lineage>
        <taxon>Bacteria</taxon>
        <taxon>Pseudomonadati</taxon>
        <taxon>Bacteroidota</taxon>
        <taxon>Flavobacteriia</taxon>
        <taxon>Flavobacteriales</taxon>
        <taxon>Flavobacteriaceae</taxon>
        <taxon>Robertkochia</taxon>
    </lineage>
</organism>
<keyword evidence="2" id="KW-1185">Reference proteome</keyword>
<protein>
    <submittedName>
        <fullName evidence="1">Uncharacterized protein</fullName>
    </submittedName>
</protein>
<sequence>MKRMIFSFLALIFTLGCFSQVAYFQYRKVPADREAEFVEKETKYWSKVAKDAIDKGLMTGWSLWRKVGVTNEDAPNYVFVNSFASLDKMNLNEVWEEDNLTTVLGVDPSSVETNSFTTIPFDYWLQLEAAIPGEYDYALVNYAMPEDRAAFIEENKTLWQPFHQSNIDNGESGMKSWGMMSVIYPSGSEARFSVMTWDGFETMKDALNYLRFTPQGEVDSGWSEIMNKTKMGEILPDGFVWSIMYERVMSVGPEPEGE</sequence>
<reference evidence="1 2" key="1">
    <citation type="submission" date="2019-04" db="EMBL/GenBank/DDBJ databases">
        <title>Draft genome sequence of Robertkochia marina CC-AMO-30D.</title>
        <authorList>
            <person name="Hameed A."/>
            <person name="Lin S.-Y."/>
            <person name="Shahina M."/>
            <person name="Lai W.-A."/>
            <person name="Young C.-C."/>
        </authorList>
    </citation>
    <scope>NUCLEOTIDE SEQUENCE [LARGE SCALE GENOMIC DNA]</scope>
    <source>
        <strain evidence="1 2">CC-AMO-30D</strain>
    </source>
</reference>
<dbReference type="Proteomes" id="UP000305939">
    <property type="component" value="Unassembled WGS sequence"/>
</dbReference>